<evidence type="ECO:0000256" key="7">
    <source>
        <dbReference type="ARBA" id="ARBA00023277"/>
    </source>
</evidence>
<evidence type="ECO:0000256" key="3">
    <source>
        <dbReference type="ARBA" id="ARBA00022525"/>
    </source>
</evidence>
<evidence type="ECO:0000256" key="4">
    <source>
        <dbReference type="ARBA" id="ARBA00022729"/>
    </source>
</evidence>
<dbReference type="InterPro" id="IPR049892">
    <property type="entry name" value="AA9"/>
</dbReference>
<keyword evidence="6" id="KW-1015">Disulfide bond</keyword>
<comment type="similarity">
    <text evidence="9">Belongs to the polysaccharide monooxygenase AA9 family.</text>
</comment>
<comment type="catalytic activity">
    <reaction evidence="10">
        <text>[(1-&gt;4)-beta-D-glucosyl]n+m + reduced acceptor + O2 = 4-dehydro-beta-D-glucosyl-[(1-&gt;4)-beta-D-glucosyl]n-1 + [(1-&gt;4)-beta-D-glucosyl]m + acceptor + H2O.</text>
        <dbReference type="EC" id="1.14.99.56"/>
    </reaction>
</comment>
<dbReference type="GO" id="GO:0004497">
    <property type="term" value="F:monooxygenase activity"/>
    <property type="evidence" value="ECO:0007669"/>
    <property type="project" value="UniProtKB-KW"/>
</dbReference>
<keyword evidence="8" id="KW-0624">Polysaccharide degradation</keyword>
<dbReference type="Gene3D" id="2.70.50.70">
    <property type="match status" value="1"/>
</dbReference>
<keyword evidence="3" id="KW-0964">Secreted</keyword>
<sequence>MYSKHMAIAIALAAQTNAHGILGEIVADGVRHAAFQTDYIYRKQNGNPTPDLIAWSTESLDRGYIEPNSLHTLDINCHVNAQPGTLTAQVAAGGKVDFVWPDWPHDVGPVLTYIAPCGGDCASPEKSALKWTKIDEAGYDGQWAAEKLIANNFTWTTTVPSTIAPGNYVFRNEIINLHSGAEQNGAQLYPQCVNIEITGTGTDAPDGVLGVELYKADDAGILFDPYAKGMSTYPVPGPGLYVAGNSTLSPTGSVSSDPPPPPPPPHTDNVSSVVAAVTPATASATPSAAAPTTFSTRTRPVGSRTRTLGSRTRTLGSETRTKSSQAASTVCGWR</sequence>
<evidence type="ECO:0000256" key="9">
    <source>
        <dbReference type="ARBA" id="ARBA00044502"/>
    </source>
</evidence>
<keyword evidence="5" id="KW-0136">Cellulose degradation</keyword>
<dbReference type="PANTHER" id="PTHR33353">
    <property type="entry name" value="PUTATIVE (AFU_ORTHOLOGUE AFUA_1G12560)-RELATED"/>
    <property type="match status" value="1"/>
</dbReference>
<feature type="compositionally biased region" description="Polar residues" evidence="12">
    <location>
        <begin position="244"/>
        <end position="256"/>
    </location>
</feature>
<dbReference type="Proteomes" id="UP000305883">
    <property type="component" value="Unassembled WGS sequence"/>
</dbReference>
<evidence type="ECO:0000313" key="14">
    <source>
        <dbReference type="EMBL" id="TIC93467.1"/>
    </source>
</evidence>
<accession>A0A4T0VN68</accession>
<feature type="compositionally biased region" description="Low complexity" evidence="12">
    <location>
        <begin position="270"/>
        <end position="293"/>
    </location>
</feature>
<comment type="cofactor">
    <cofactor evidence="1">
        <name>Cu(2+)</name>
        <dbReference type="ChEBI" id="CHEBI:29036"/>
    </cofactor>
</comment>
<evidence type="ECO:0000256" key="2">
    <source>
        <dbReference type="ARBA" id="ARBA00004613"/>
    </source>
</evidence>
<dbReference type="Pfam" id="PF03443">
    <property type="entry name" value="AA9"/>
    <property type="match status" value="1"/>
</dbReference>
<comment type="subcellular location">
    <subcellularLocation>
        <location evidence="2">Secreted</location>
    </subcellularLocation>
</comment>
<evidence type="ECO:0000256" key="5">
    <source>
        <dbReference type="ARBA" id="ARBA00023001"/>
    </source>
</evidence>
<evidence type="ECO:0000256" key="6">
    <source>
        <dbReference type="ARBA" id="ARBA00023157"/>
    </source>
</evidence>
<feature type="compositionally biased region" description="Pro residues" evidence="12">
    <location>
        <begin position="257"/>
        <end position="266"/>
    </location>
</feature>
<proteinExistence type="inferred from homology"/>
<dbReference type="AlphaFoldDB" id="A0A4T0VN68"/>
<reference evidence="14 15" key="1">
    <citation type="journal article" date="2019" name="Genome Biol. Evol.">
        <title>Genomic Plasticity Mediated by Transposable Elements in the Plant Pathogenic Fungus Colletotrichum higginsianum.</title>
        <authorList>
            <person name="Tsushima A."/>
            <person name="Gan P."/>
            <person name="Kumakura N."/>
            <person name="Narusaka M."/>
            <person name="Takano Y."/>
            <person name="Narusaka Y."/>
            <person name="Shirasu K."/>
        </authorList>
    </citation>
    <scope>NUCLEOTIDE SEQUENCE [LARGE SCALE GENOMIC DNA]</scope>
    <source>
        <strain evidence="14 15">MAFF305635-RFP</strain>
    </source>
</reference>
<gene>
    <name evidence="14" type="ORF">CH35J_009653</name>
</gene>
<name>A0A4T0VN68_9PEZI</name>
<dbReference type="PANTHER" id="PTHR33353:SF34">
    <property type="entry name" value="ENDO-BETA-1,4-GLUCANASE D"/>
    <property type="match status" value="1"/>
</dbReference>
<feature type="domain" description="Auxiliary Activity family 9 catalytic" evidence="13">
    <location>
        <begin position="19"/>
        <end position="229"/>
    </location>
</feature>
<evidence type="ECO:0000256" key="11">
    <source>
        <dbReference type="ARBA" id="ARBA00047174"/>
    </source>
</evidence>
<dbReference type="OrthoDB" id="4849160at2759"/>
<dbReference type="EMBL" id="MWPZ01000007">
    <property type="protein sequence ID" value="TIC93467.1"/>
    <property type="molecule type" value="Genomic_DNA"/>
</dbReference>
<organism evidence="14 15">
    <name type="scientific">Colletotrichum higginsianum</name>
    <dbReference type="NCBI Taxonomy" id="80884"/>
    <lineage>
        <taxon>Eukaryota</taxon>
        <taxon>Fungi</taxon>
        <taxon>Dikarya</taxon>
        <taxon>Ascomycota</taxon>
        <taxon>Pezizomycotina</taxon>
        <taxon>Sordariomycetes</taxon>
        <taxon>Hypocreomycetidae</taxon>
        <taxon>Glomerellales</taxon>
        <taxon>Glomerellaceae</taxon>
        <taxon>Colletotrichum</taxon>
        <taxon>Colletotrichum destructivum species complex</taxon>
    </lineage>
</organism>
<feature type="region of interest" description="Disordered" evidence="12">
    <location>
        <begin position="244"/>
        <end position="334"/>
    </location>
</feature>
<dbReference type="EC" id="1.14.99.56" evidence="11"/>
<protein>
    <recommendedName>
        <fullName evidence="11">lytic cellulose monooxygenase (C4-dehydrogenating)</fullName>
        <ecNumber evidence="11">1.14.99.56</ecNumber>
    </recommendedName>
</protein>
<dbReference type="InterPro" id="IPR005103">
    <property type="entry name" value="AA9_LPMO"/>
</dbReference>
<evidence type="ECO:0000256" key="10">
    <source>
        <dbReference type="ARBA" id="ARBA00045077"/>
    </source>
</evidence>
<dbReference type="GO" id="GO:0005576">
    <property type="term" value="C:extracellular region"/>
    <property type="evidence" value="ECO:0007669"/>
    <property type="project" value="UniProtKB-SubCell"/>
</dbReference>
<keyword evidence="4" id="KW-0732">Signal</keyword>
<dbReference type="CDD" id="cd21175">
    <property type="entry name" value="LPMO_AA9"/>
    <property type="match status" value="1"/>
</dbReference>
<evidence type="ECO:0000313" key="15">
    <source>
        <dbReference type="Proteomes" id="UP000305883"/>
    </source>
</evidence>
<comment type="caution">
    <text evidence="14">The sequence shown here is derived from an EMBL/GenBank/DDBJ whole genome shotgun (WGS) entry which is preliminary data.</text>
</comment>
<evidence type="ECO:0000256" key="8">
    <source>
        <dbReference type="ARBA" id="ARBA00023326"/>
    </source>
</evidence>
<dbReference type="GO" id="GO:0030245">
    <property type="term" value="P:cellulose catabolic process"/>
    <property type="evidence" value="ECO:0007669"/>
    <property type="project" value="UniProtKB-KW"/>
</dbReference>
<feature type="compositionally biased region" description="Low complexity" evidence="12">
    <location>
        <begin position="302"/>
        <end position="317"/>
    </location>
</feature>
<keyword evidence="14" id="KW-0503">Monooxygenase</keyword>
<evidence type="ECO:0000259" key="13">
    <source>
        <dbReference type="Pfam" id="PF03443"/>
    </source>
</evidence>
<keyword evidence="7" id="KW-0119">Carbohydrate metabolism</keyword>
<keyword evidence="14" id="KW-0560">Oxidoreductase</keyword>
<evidence type="ECO:0000256" key="12">
    <source>
        <dbReference type="SAM" id="MobiDB-lite"/>
    </source>
</evidence>
<evidence type="ECO:0000256" key="1">
    <source>
        <dbReference type="ARBA" id="ARBA00001973"/>
    </source>
</evidence>